<gene>
    <name evidence="1" type="ORF">QR90_12455</name>
</gene>
<dbReference type="Proteomes" id="UP000030634">
    <property type="component" value="Chromosome"/>
</dbReference>
<reference evidence="2" key="1">
    <citation type="submission" date="2014-11" db="EMBL/GenBank/DDBJ databases">
        <title>Hymenobacter sp. DG25B genome submission.</title>
        <authorList>
            <person name="Jung H.-Y."/>
            <person name="Kim M.K."/>
            <person name="Srinivasan S."/>
            <person name="Lim S."/>
        </authorList>
    </citation>
    <scope>NUCLEOTIDE SEQUENCE [LARGE SCALE GENOMIC DNA]</scope>
    <source>
        <strain evidence="2">DY59</strain>
    </source>
</reference>
<dbReference type="KEGG" id="dsw:QR90_12455"/>
<protein>
    <submittedName>
        <fullName evidence="1">Uncharacterized protein</fullName>
    </submittedName>
</protein>
<sequence>MLILEGKYVVQPNKKLAIYAEGKTLPAGTLESDIEALQKNCQGKGRCDVQVNTQHGIMRGTLIEKKPYKFSGWHFEGHLAFPPKA</sequence>
<name>A0A0A7KHY3_9DEIO</name>
<evidence type="ECO:0000313" key="2">
    <source>
        <dbReference type="Proteomes" id="UP000030634"/>
    </source>
</evidence>
<evidence type="ECO:0000313" key="1">
    <source>
        <dbReference type="EMBL" id="AIZ45710.1"/>
    </source>
</evidence>
<organism evidence="1 2">
    <name type="scientific">Deinococcus radiopugnans</name>
    <dbReference type="NCBI Taxonomy" id="57497"/>
    <lineage>
        <taxon>Bacteria</taxon>
        <taxon>Thermotogati</taxon>
        <taxon>Deinococcota</taxon>
        <taxon>Deinococci</taxon>
        <taxon>Deinococcales</taxon>
        <taxon>Deinococcaceae</taxon>
        <taxon>Deinococcus</taxon>
    </lineage>
</organism>
<dbReference type="AlphaFoldDB" id="A0A0A7KHY3"/>
<dbReference type="EMBL" id="CP010028">
    <property type="protein sequence ID" value="AIZ45710.1"/>
    <property type="molecule type" value="Genomic_DNA"/>
</dbReference>
<dbReference type="HOGENOM" id="CLU_2507151_0_0_0"/>
<proteinExistence type="predicted"/>
<accession>A0A0A7KHY3</accession>
<dbReference type="RefSeq" id="WP_039684969.1">
    <property type="nucleotide sequence ID" value="NZ_CP010028.1"/>
</dbReference>